<sequence length="279" mass="30360">MHRLRSTDADACADAAGRKGVDARTHANGAWATTHAGKLSSSVIAHRTRSTSRERPRRFAMSRRACATLARRCDVSIESRHARPIETRNARANRHDARTRCVARGGRACGCRVRRDPAPHVMSRSPRMFEREALPTSRAPIVPSSRQFNSRHRHLSPRRTLLKYSLSRTASRHAHRIDRSHIMKRSSLLAFAAIALAVAAPAFADGGIGPAGGYGDASGHGHGARTRAEVRAELEQAQRDGTLAALRKSMSYAPPGAELGAPRPYRPDPDTNQLAGAGR</sequence>
<dbReference type="HOGENOM" id="CLU_996284_0_0_4"/>
<feature type="region of interest" description="Disordered" evidence="1">
    <location>
        <begin position="34"/>
        <end position="57"/>
    </location>
</feature>
<feature type="region of interest" description="Disordered" evidence="1">
    <location>
        <begin position="247"/>
        <end position="279"/>
    </location>
</feature>
<keyword evidence="2" id="KW-0812">Transmembrane</keyword>
<dbReference type="Proteomes" id="UP000002700">
    <property type="component" value="Chromosome II"/>
</dbReference>
<keyword evidence="2" id="KW-1133">Transmembrane helix</keyword>
<dbReference type="Pfam" id="PF13663">
    <property type="entry name" value="DUF4148"/>
    <property type="match status" value="1"/>
</dbReference>
<reference evidence="3 4" key="1">
    <citation type="submission" date="2005-09" db="EMBL/GenBank/DDBJ databases">
        <authorList>
            <person name="Woods D.E."/>
            <person name="Nierman W.C."/>
        </authorList>
    </citation>
    <scope>NUCLEOTIDE SEQUENCE [LARGE SCALE GENOMIC DNA]</scope>
    <source>
        <strain evidence="3 4">1710b</strain>
    </source>
</reference>
<evidence type="ECO:0000313" key="3">
    <source>
        <dbReference type="EMBL" id="ABA52620.1"/>
    </source>
</evidence>
<dbReference type="EMBL" id="CP000125">
    <property type="protein sequence ID" value="ABA52620.1"/>
    <property type="molecule type" value="Genomic_DNA"/>
</dbReference>
<dbReference type="InterPro" id="IPR025421">
    <property type="entry name" value="DUF4148"/>
</dbReference>
<protein>
    <submittedName>
        <fullName evidence="3">Putative exported protein</fullName>
    </submittedName>
</protein>
<gene>
    <name evidence="3" type="ordered locus">BURPS1710b_A1836</name>
</gene>
<feature type="compositionally biased region" description="Basic residues" evidence="1">
    <location>
        <begin position="46"/>
        <end position="57"/>
    </location>
</feature>
<proteinExistence type="predicted"/>
<dbReference type="AlphaFoldDB" id="Q3JHG0"/>
<evidence type="ECO:0000256" key="1">
    <source>
        <dbReference type="SAM" id="MobiDB-lite"/>
    </source>
</evidence>
<name>Q3JHG0_BURP1</name>
<dbReference type="KEGG" id="bpm:BURPS1710b_A1836"/>
<organism evidence="3 4">
    <name type="scientific">Burkholderia pseudomallei (strain 1710b)</name>
    <dbReference type="NCBI Taxonomy" id="320372"/>
    <lineage>
        <taxon>Bacteria</taxon>
        <taxon>Pseudomonadati</taxon>
        <taxon>Pseudomonadota</taxon>
        <taxon>Betaproteobacteria</taxon>
        <taxon>Burkholderiales</taxon>
        <taxon>Burkholderiaceae</taxon>
        <taxon>Burkholderia</taxon>
        <taxon>pseudomallei group</taxon>
    </lineage>
</organism>
<dbReference type="EnsemblBacteria" id="ABA52620">
    <property type="protein sequence ID" value="ABA52620"/>
    <property type="gene ID" value="BURPS1710b_A1836"/>
</dbReference>
<evidence type="ECO:0000256" key="2">
    <source>
        <dbReference type="SAM" id="Phobius"/>
    </source>
</evidence>
<feature type="compositionally biased region" description="Polar residues" evidence="1">
    <location>
        <begin position="270"/>
        <end position="279"/>
    </location>
</feature>
<keyword evidence="2" id="KW-0472">Membrane</keyword>
<evidence type="ECO:0000313" key="4">
    <source>
        <dbReference type="Proteomes" id="UP000002700"/>
    </source>
</evidence>
<feature type="transmembrane region" description="Helical" evidence="2">
    <location>
        <begin position="186"/>
        <end position="204"/>
    </location>
</feature>
<accession>Q3JHG0</accession>